<name>A0A3M7SHT2_BRAPC</name>
<protein>
    <submittedName>
        <fullName evidence="1">Uncharacterized protein</fullName>
    </submittedName>
</protein>
<keyword evidence="2" id="KW-1185">Reference proteome</keyword>
<accession>A0A3M7SHT2</accession>
<evidence type="ECO:0000313" key="2">
    <source>
        <dbReference type="Proteomes" id="UP000276133"/>
    </source>
</evidence>
<proteinExistence type="predicted"/>
<dbReference type="EMBL" id="REGN01001336">
    <property type="protein sequence ID" value="RNA35353.1"/>
    <property type="molecule type" value="Genomic_DNA"/>
</dbReference>
<reference evidence="1 2" key="1">
    <citation type="journal article" date="2018" name="Sci. Rep.">
        <title>Genomic signatures of local adaptation to the degree of environmental predictability in rotifers.</title>
        <authorList>
            <person name="Franch-Gras L."/>
            <person name="Hahn C."/>
            <person name="Garcia-Roger E.M."/>
            <person name="Carmona M.J."/>
            <person name="Serra M."/>
            <person name="Gomez A."/>
        </authorList>
    </citation>
    <scope>NUCLEOTIDE SEQUENCE [LARGE SCALE GENOMIC DNA]</scope>
    <source>
        <strain evidence="1">HYR1</strain>
    </source>
</reference>
<dbReference type="AlphaFoldDB" id="A0A3M7SHT2"/>
<dbReference type="Proteomes" id="UP000276133">
    <property type="component" value="Unassembled WGS sequence"/>
</dbReference>
<evidence type="ECO:0000313" key="1">
    <source>
        <dbReference type="EMBL" id="RNA35353.1"/>
    </source>
</evidence>
<comment type="caution">
    <text evidence="1">The sequence shown here is derived from an EMBL/GenBank/DDBJ whole genome shotgun (WGS) entry which is preliminary data.</text>
</comment>
<organism evidence="1 2">
    <name type="scientific">Brachionus plicatilis</name>
    <name type="common">Marine rotifer</name>
    <name type="synonym">Brachionus muelleri</name>
    <dbReference type="NCBI Taxonomy" id="10195"/>
    <lineage>
        <taxon>Eukaryota</taxon>
        <taxon>Metazoa</taxon>
        <taxon>Spiralia</taxon>
        <taxon>Gnathifera</taxon>
        <taxon>Rotifera</taxon>
        <taxon>Eurotatoria</taxon>
        <taxon>Monogononta</taxon>
        <taxon>Pseudotrocha</taxon>
        <taxon>Ploima</taxon>
        <taxon>Brachionidae</taxon>
        <taxon>Brachionus</taxon>
    </lineage>
</organism>
<gene>
    <name evidence="1" type="ORF">BpHYR1_046303</name>
</gene>
<sequence length="74" mass="8767">MEKSDQVLCKSWKSKFDGNLNLNMEKKAIINSQLIKRDTSIFYIVLDVWEFFELPFLAVQTQKHLNIFSTVRLD</sequence>